<gene>
    <name evidence="1" type="ORF">IV66_GL000196</name>
</gene>
<dbReference type="GO" id="GO:0016853">
    <property type="term" value="F:isomerase activity"/>
    <property type="evidence" value="ECO:0007669"/>
    <property type="project" value="UniProtKB-KW"/>
</dbReference>
<keyword evidence="2" id="KW-1185">Reference proteome</keyword>
<protein>
    <submittedName>
        <fullName evidence="1">Xylose isomerase domain containing protein TIM barrel</fullName>
    </submittedName>
</protein>
<dbReference type="EMBL" id="JQCN01000001">
    <property type="protein sequence ID" value="KRO02770.1"/>
    <property type="molecule type" value="Genomic_DNA"/>
</dbReference>
<proteinExistence type="predicted"/>
<evidence type="ECO:0000313" key="2">
    <source>
        <dbReference type="Proteomes" id="UP000051886"/>
    </source>
</evidence>
<dbReference type="RefSeq" id="WP_017868173.1">
    <property type="nucleotide sequence ID" value="NZ_BJYB01000001.1"/>
</dbReference>
<dbReference type="PATRIC" id="fig|449659.4.peg.194"/>
<dbReference type="AlphaFoldDB" id="A0A0R2LT59"/>
<evidence type="ECO:0000313" key="1">
    <source>
        <dbReference type="EMBL" id="KRO02770.1"/>
    </source>
</evidence>
<reference evidence="1 2" key="1">
    <citation type="journal article" date="2015" name="Genome Announc.">
        <title>Expanding the biotechnology potential of lactobacilli through comparative genomics of 213 strains and associated genera.</title>
        <authorList>
            <person name="Sun Z."/>
            <person name="Harris H.M."/>
            <person name="McCann A."/>
            <person name="Guo C."/>
            <person name="Argimon S."/>
            <person name="Zhang W."/>
            <person name="Yang X."/>
            <person name="Jeffery I.B."/>
            <person name="Cooney J.C."/>
            <person name="Kagawa T.F."/>
            <person name="Liu W."/>
            <person name="Song Y."/>
            <person name="Salvetti E."/>
            <person name="Wrobel A."/>
            <person name="Rasinkangas P."/>
            <person name="Parkhill J."/>
            <person name="Rea M.C."/>
            <person name="O'Sullivan O."/>
            <person name="Ritari J."/>
            <person name="Douillard F.P."/>
            <person name="Paul Ross R."/>
            <person name="Yang R."/>
            <person name="Briner A.E."/>
            <person name="Felis G.E."/>
            <person name="de Vos W.M."/>
            <person name="Barrangou R."/>
            <person name="Klaenhammer T.R."/>
            <person name="Caufield P.W."/>
            <person name="Cui Y."/>
            <person name="Zhang H."/>
            <person name="O'Toole P.W."/>
        </authorList>
    </citation>
    <scope>NUCLEOTIDE SEQUENCE [LARGE SCALE GENOMIC DNA]</scope>
    <source>
        <strain evidence="1 2">NBRC 103219</strain>
    </source>
</reference>
<comment type="caution">
    <text evidence="1">The sequence shown here is derived from an EMBL/GenBank/DDBJ whole genome shotgun (WGS) entry which is preliminary data.</text>
</comment>
<dbReference type="InterPro" id="IPR036237">
    <property type="entry name" value="Xyl_isomerase-like_sf"/>
</dbReference>
<name>A0A0R2LT59_9LACO</name>
<organism evidence="1 2">
    <name type="scientific">Ligilactobacillus pobuzihii</name>
    <dbReference type="NCBI Taxonomy" id="449659"/>
    <lineage>
        <taxon>Bacteria</taxon>
        <taxon>Bacillati</taxon>
        <taxon>Bacillota</taxon>
        <taxon>Bacilli</taxon>
        <taxon>Lactobacillales</taxon>
        <taxon>Lactobacillaceae</taxon>
        <taxon>Ligilactobacillus</taxon>
    </lineage>
</organism>
<dbReference type="Gene3D" id="3.20.20.150">
    <property type="entry name" value="Divalent-metal-dependent TIM barrel enzymes"/>
    <property type="match status" value="1"/>
</dbReference>
<dbReference type="STRING" id="449659.IV66_GL000196"/>
<sequence length="269" mass="31108">MIDLGLKASTKFSQIKDRLHYQPEVFEFYTDENDFTSEGLKRLEYDIEWVKNEATDKIILHHPMKYRGMATELVAPESDCPQLYHFIEQSSLDLLQLAKKHRIQTLIHGAYARQTQHFISMYPSLIRAEKALFERLDHFKKLGGENVMFENSISPLFAYGYPVDEEKVLAHHYRLAFDVSHCFIKTHGDNQALINSLQNLKDNVVHYHLVDSMGQTHDSLPVGDGKIDWERILPCLNPQATNIFEIKLADEANATEQVASYHYLKDLQG</sequence>
<dbReference type="SUPFAM" id="SSF51658">
    <property type="entry name" value="Xylose isomerase-like"/>
    <property type="match status" value="1"/>
</dbReference>
<accession>A0A0R2LT59</accession>
<keyword evidence="1" id="KW-0413">Isomerase</keyword>
<dbReference type="Proteomes" id="UP000051886">
    <property type="component" value="Unassembled WGS sequence"/>
</dbReference>